<dbReference type="CDD" id="cd18084">
    <property type="entry name" value="RsmE-like"/>
    <property type="match status" value="1"/>
</dbReference>
<evidence type="ECO:0000313" key="14">
    <source>
        <dbReference type="EMBL" id="APS42280.1"/>
    </source>
</evidence>
<evidence type="ECO:0000256" key="7">
    <source>
        <dbReference type="ARBA" id="ARBA00022603"/>
    </source>
</evidence>
<evidence type="ECO:0000256" key="5">
    <source>
        <dbReference type="ARBA" id="ARBA00022490"/>
    </source>
</evidence>
<sequence>MQRYFLDEVPTGEEFQLPEKVAHHFITVLRSREGSHAEFVLPNRQEIIIAKVVRFELDRPIMAIVSRQEAHVELPVDTTIIIGLSKGDKPELVVQKATELGVHHIIIVETAWSVVHWGQKAAKKITRLNKIATSAAEQAHRLRIPDVSYVASLADLVVDSTVKLVAWEESAKQGETSQLVQQLNGLRPDDSVSFLFGPEGGLSSQEVDELVKRGFVPVGLGPRILRAETAPLYALSTLSYVIELNI</sequence>
<evidence type="ECO:0000256" key="6">
    <source>
        <dbReference type="ARBA" id="ARBA00022552"/>
    </source>
</evidence>
<dbReference type="KEGG" id="wjo:FOL01_1421"/>
<comment type="similarity">
    <text evidence="2 12">Belongs to the RNA methyltransferase RsmE family.</text>
</comment>
<dbReference type="PANTHER" id="PTHR30027:SF3">
    <property type="entry name" value="16S RRNA (URACIL(1498)-N(3))-METHYLTRANSFERASE"/>
    <property type="match status" value="1"/>
</dbReference>
<dbReference type="InterPro" id="IPR006700">
    <property type="entry name" value="RsmE"/>
</dbReference>
<comment type="catalytic activity">
    <reaction evidence="11 12">
        <text>uridine(1498) in 16S rRNA + S-adenosyl-L-methionine = N(3)-methyluridine(1498) in 16S rRNA + S-adenosyl-L-homocysteine + H(+)</text>
        <dbReference type="Rhea" id="RHEA:42920"/>
        <dbReference type="Rhea" id="RHEA-COMP:10283"/>
        <dbReference type="Rhea" id="RHEA-COMP:10284"/>
        <dbReference type="ChEBI" id="CHEBI:15378"/>
        <dbReference type="ChEBI" id="CHEBI:57856"/>
        <dbReference type="ChEBI" id="CHEBI:59789"/>
        <dbReference type="ChEBI" id="CHEBI:65315"/>
        <dbReference type="ChEBI" id="CHEBI:74502"/>
        <dbReference type="EC" id="2.1.1.193"/>
    </reaction>
</comment>
<feature type="domain" description="Ribosomal RNA small subunit methyltransferase E methyltransferase" evidence="13">
    <location>
        <begin position="73"/>
        <end position="238"/>
    </location>
</feature>
<evidence type="ECO:0000256" key="3">
    <source>
        <dbReference type="ARBA" id="ARBA00012328"/>
    </source>
</evidence>
<evidence type="ECO:0000256" key="12">
    <source>
        <dbReference type="PIRNR" id="PIRNR015601"/>
    </source>
</evidence>
<dbReference type="PIRSF" id="PIRSF015601">
    <property type="entry name" value="MTase_slr0722"/>
    <property type="match status" value="1"/>
</dbReference>
<dbReference type="EMBL" id="CP014332">
    <property type="protein sequence ID" value="APS42280.1"/>
    <property type="molecule type" value="Genomic_DNA"/>
</dbReference>
<comment type="subcellular location">
    <subcellularLocation>
        <location evidence="1 12">Cytoplasm</location>
    </subcellularLocation>
</comment>
<evidence type="ECO:0000256" key="10">
    <source>
        <dbReference type="ARBA" id="ARBA00025699"/>
    </source>
</evidence>
<dbReference type="Gene3D" id="3.40.1280.10">
    <property type="match status" value="1"/>
</dbReference>
<keyword evidence="6 12" id="KW-0698">rRNA processing</keyword>
<dbReference type="Pfam" id="PF04452">
    <property type="entry name" value="Methyltrans_RNA"/>
    <property type="match status" value="1"/>
</dbReference>
<evidence type="ECO:0000256" key="11">
    <source>
        <dbReference type="ARBA" id="ARBA00047944"/>
    </source>
</evidence>
<dbReference type="EC" id="2.1.1.193" evidence="3 12"/>
<name>A0A1L6RCR6_9LACO</name>
<protein>
    <recommendedName>
        <fullName evidence="4 12">Ribosomal RNA small subunit methyltransferase E</fullName>
        <ecNumber evidence="3 12">2.1.1.193</ecNumber>
    </recommendedName>
</protein>
<dbReference type="Proteomes" id="UP000185473">
    <property type="component" value="Chromosome"/>
</dbReference>
<keyword evidence="7 12" id="KW-0489">Methyltransferase</keyword>
<dbReference type="AlphaFoldDB" id="A0A1L6RCR6"/>
<dbReference type="GO" id="GO:0005737">
    <property type="term" value="C:cytoplasm"/>
    <property type="evidence" value="ECO:0007669"/>
    <property type="project" value="UniProtKB-SubCell"/>
</dbReference>
<dbReference type="NCBIfam" id="TIGR00046">
    <property type="entry name" value="RsmE family RNA methyltransferase"/>
    <property type="match status" value="1"/>
</dbReference>
<accession>A0A1L6RCR6</accession>
<evidence type="ECO:0000259" key="13">
    <source>
        <dbReference type="Pfam" id="PF04452"/>
    </source>
</evidence>
<evidence type="ECO:0000256" key="9">
    <source>
        <dbReference type="ARBA" id="ARBA00022691"/>
    </source>
</evidence>
<keyword evidence="15" id="KW-1185">Reference proteome</keyword>
<dbReference type="PANTHER" id="PTHR30027">
    <property type="entry name" value="RIBOSOMAL RNA SMALL SUBUNIT METHYLTRANSFERASE E"/>
    <property type="match status" value="1"/>
</dbReference>
<organism evidence="14 15">
    <name type="scientific">Weissella jogaejeotgali</name>
    <dbReference type="NCBI Taxonomy" id="1631871"/>
    <lineage>
        <taxon>Bacteria</taxon>
        <taxon>Bacillati</taxon>
        <taxon>Bacillota</taxon>
        <taxon>Bacilli</taxon>
        <taxon>Lactobacillales</taxon>
        <taxon>Lactobacillaceae</taxon>
        <taxon>Weissella</taxon>
    </lineage>
</organism>
<evidence type="ECO:0000256" key="8">
    <source>
        <dbReference type="ARBA" id="ARBA00022679"/>
    </source>
</evidence>
<evidence type="ECO:0000256" key="1">
    <source>
        <dbReference type="ARBA" id="ARBA00004496"/>
    </source>
</evidence>
<keyword evidence="9 12" id="KW-0949">S-adenosyl-L-methionine</keyword>
<dbReference type="InterPro" id="IPR029028">
    <property type="entry name" value="Alpha/beta_knot_MTases"/>
</dbReference>
<dbReference type="RefSeq" id="WP_075270031.1">
    <property type="nucleotide sequence ID" value="NZ_CP014332.1"/>
</dbReference>
<dbReference type="GO" id="GO:0070475">
    <property type="term" value="P:rRNA base methylation"/>
    <property type="evidence" value="ECO:0007669"/>
    <property type="project" value="TreeGrafter"/>
</dbReference>
<proteinExistence type="inferred from homology"/>
<dbReference type="STRING" id="1631871.FOL01_1421"/>
<dbReference type="InterPro" id="IPR046886">
    <property type="entry name" value="RsmE_MTase_dom"/>
</dbReference>
<dbReference type="SUPFAM" id="SSF75217">
    <property type="entry name" value="alpha/beta knot"/>
    <property type="match status" value="1"/>
</dbReference>
<dbReference type="OrthoDB" id="9815641at2"/>
<evidence type="ECO:0000256" key="2">
    <source>
        <dbReference type="ARBA" id="ARBA00005528"/>
    </source>
</evidence>
<evidence type="ECO:0000313" key="15">
    <source>
        <dbReference type="Proteomes" id="UP000185473"/>
    </source>
</evidence>
<keyword evidence="8 12" id="KW-0808">Transferase</keyword>
<dbReference type="InterPro" id="IPR029026">
    <property type="entry name" value="tRNA_m1G_MTases_N"/>
</dbReference>
<gene>
    <name evidence="14" type="ORF">FOL01_1421</name>
</gene>
<reference evidence="14 15" key="1">
    <citation type="submission" date="2016-02" db="EMBL/GenBank/DDBJ databases">
        <title>Complete Genome Sequence of Weissella jogaejeotgali FOL01.</title>
        <authorList>
            <person name="Lee J.-H."/>
            <person name="Ku H.-J."/>
        </authorList>
    </citation>
    <scope>NUCLEOTIDE SEQUENCE [LARGE SCALE GENOMIC DNA]</scope>
    <source>
        <strain evidence="14 15">FOL01</strain>
    </source>
</reference>
<evidence type="ECO:0000256" key="4">
    <source>
        <dbReference type="ARBA" id="ARBA00013673"/>
    </source>
</evidence>
<dbReference type="GO" id="GO:0070042">
    <property type="term" value="F:rRNA (uridine-N3-)-methyltransferase activity"/>
    <property type="evidence" value="ECO:0007669"/>
    <property type="project" value="TreeGrafter"/>
</dbReference>
<comment type="function">
    <text evidence="10 12">Specifically methylates the N3 position of the uracil ring of uridine 1498 (m3U1498) in 16S rRNA. Acts on the fully assembled 30S ribosomal subunit.</text>
</comment>
<keyword evidence="5 12" id="KW-0963">Cytoplasm</keyword>